<dbReference type="Proteomes" id="UP001597319">
    <property type="component" value="Unassembled WGS sequence"/>
</dbReference>
<sequence length="49" mass="5592">MLHKILNVEGIEILKKEHQKTITGGEPPCPLWVCNSLETWPLQPACYCE</sequence>
<evidence type="ECO:0008006" key="3">
    <source>
        <dbReference type="Google" id="ProtNLM"/>
    </source>
</evidence>
<gene>
    <name evidence="1" type="ORF">ACFSR1_19800</name>
</gene>
<dbReference type="EMBL" id="JBHULE010000035">
    <property type="protein sequence ID" value="MFD2564931.1"/>
    <property type="molecule type" value="Genomic_DNA"/>
</dbReference>
<evidence type="ECO:0000313" key="1">
    <source>
        <dbReference type="EMBL" id="MFD2564931.1"/>
    </source>
</evidence>
<protein>
    <recommendedName>
        <fullName evidence="3">Natural product</fullName>
    </recommendedName>
</protein>
<proteinExistence type="predicted"/>
<dbReference type="RefSeq" id="WP_378294781.1">
    <property type="nucleotide sequence ID" value="NZ_JBHULE010000035.1"/>
</dbReference>
<name>A0ABW5LKY4_9FLAO</name>
<accession>A0ABW5LKY4</accession>
<comment type="caution">
    <text evidence="1">The sequence shown here is derived from an EMBL/GenBank/DDBJ whole genome shotgun (WGS) entry which is preliminary data.</text>
</comment>
<keyword evidence="2" id="KW-1185">Reference proteome</keyword>
<organism evidence="1 2">
    <name type="scientific">Aquimarina rubra</name>
    <dbReference type="NCBI Taxonomy" id="1920033"/>
    <lineage>
        <taxon>Bacteria</taxon>
        <taxon>Pseudomonadati</taxon>
        <taxon>Bacteroidota</taxon>
        <taxon>Flavobacteriia</taxon>
        <taxon>Flavobacteriales</taxon>
        <taxon>Flavobacteriaceae</taxon>
        <taxon>Aquimarina</taxon>
    </lineage>
</organism>
<evidence type="ECO:0000313" key="2">
    <source>
        <dbReference type="Proteomes" id="UP001597319"/>
    </source>
</evidence>
<reference evidence="2" key="1">
    <citation type="journal article" date="2019" name="Int. J. Syst. Evol. Microbiol.">
        <title>The Global Catalogue of Microorganisms (GCM) 10K type strain sequencing project: providing services to taxonomists for standard genome sequencing and annotation.</title>
        <authorList>
            <consortium name="The Broad Institute Genomics Platform"/>
            <consortium name="The Broad Institute Genome Sequencing Center for Infectious Disease"/>
            <person name="Wu L."/>
            <person name="Ma J."/>
        </authorList>
    </citation>
    <scope>NUCLEOTIDE SEQUENCE [LARGE SCALE GENOMIC DNA]</scope>
    <source>
        <strain evidence="2">KCTC 52274</strain>
    </source>
</reference>